<dbReference type="Pfam" id="PF00015">
    <property type="entry name" value="MCPsignal"/>
    <property type="match status" value="1"/>
</dbReference>
<evidence type="ECO:0000256" key="4">
    <source>
        <dbReference type="ARBA" id="ARBA00023136"/>
    </source>
</evidence>
<keyword evidence="13" id="KW-1185">Reference proteome</keyword>
<evidence type="ECO:0000256" key="2">
    <source>
        <dbReference type="ARBA" id="ARBA00022692"/>
    </source>
</evidence>
<keyword evidence="3 9" id="KW-1133">Transmembrane helix</keyword>
<dbReference type="RefSeq" id="WP_035014067.1">
    <property type="nucleotide sequence ID" value="NZ_ARZY01000010.1"/>
</dbReference>
<evidence type="ECO:0000256" key="1">
    <source>
        <dbReference type="ARBA" id="ARBA00004141"/>
    </source>
</evidence>
<keyword evidence="8" id="KW-0175">Coiled coil</keyword>
<dbReference type="GO" id="GO:0016020">
    <property type="term" value="C:membrane"/>
    <property type="evidence" value="ECO:0007669"/>
    <property type="project" value="UniProtKB-SubCell"/>
</dbReference>
<dbReference type="SUPFAM" id="SSF58104">
    <property type="entry name" value="Methyl-accepting chemotaxis protein (MCP) signaling domain"/>
    <property type="match status" value="1"/>
</dbReference>
<gene>
    <name evidence="12" type="ORF">DS2_07473</name>
</gene>
<feature type="domain" description="HAMP" evidence="11">
    <location>
        <begin position="191"/>
        <end position="244"/>
    </location>
</feature>
<evidence type="ECO:0000256" key="5">
    <source>
        <dbReference type="ARBA" id="ARBA00023224"/>
    </source>
</evidence>
<keyword evidence="5 7" id="KW-0807">Transducer</keyword>
<evidence type="ECO:0000313" key="13">
    <source>
        <dbReference type="Proteomes" id="UP000019276"/>
    </source>
</evidence>
<comment type="subcellular location">
    <subcellularLocation>
        <location evidence="1">Membrane</location>
        <topology evidence="1">Multi-pass membrane protein</topology>
    </subcellularLocation>
</comment>
<organism evidence="12 13">
    <name type="scientific">Catenovulum agarivorans DS-2</name>
    <dbReference type="NCBI Taxonomy" id="1328313"/>
    <lineage>
        <taxon>Bacteria</taxon>
        <taxon>Pseudomonadati</taxon>
        <taxon>Pseudomonadota</taxon>
        <taxon>Gammaproteobacteria</taxon>
        <taxon>Alteromonadales</taxon>
        <taxon>Alteromonadaceae</taxon>
        <taxon>Catenovulum</taxon>
    </lineage>
</organism>
<evidence type="ECO:0000256" key="9">
    <source>
        <dbReference type="SAM" id="Phobius"/>
    </source>
</evidence>
<dbReference type="GO" id="GO:0007165">
    <property type="term" value="P:signal transduction"/>
    <property type="evidence" value="ECO:0007669"/>
    <property type="project" value="UniProtKB-KW"/>
</dbReference>
<dbReference type="PANTHER" id="PTHR32089:SF119">
    <property type="entry name" value="METHYL-ACCEPTING CHEMOTAXIS PROTEIN CTPL"/>
    <property type="match status" value="1"/>
</dbReference>
<keyword evidence="4 9" id="KW-0472">Membrane</keyword>
<protein>
    <submittedName>
        <fullName evidence="12">Methyl-accepting chemotaxis sensory transducer</fullName>
    </submittedName>
</protein>
<evidence type="ECO:0000259" key="10">
    <source>
        <dbReference type="PROSITE" id="PS50111"/>
    </source>
</evidence>
<evidence type="ECO:0000256" key="6">
    <source>
        <dbReference type="ARBA" id="ARBA00029447"/>
    </source>
</evidence>
<dbReference type="STRING" id="1328313.DS2_07473"/>
<dbReference type="GO" id="GO:0006935">
    <property type="term" value="P:chemotaxis"/>
    <property type="evidence" value="ECO:0007669"/>
    <property type="project" value="UniProtKB-ARBA"/>
</dbReference>
<evidence type="ECO:0000256" key="7">
    <source>
        <dbReference type="PROSITE-ProRule" id="PRU00284"/>
    </source>
</evidence>
<dbReference type="InterPro" id="IPR003660">
    <property type="entry name" value="HAMP_dom"/>
</dbReference>
<evidence type="ECO:0000256" key="3">
    <source>
        <dbReference type="ARBA" id="ARBA00022989"/>
    </source>
</evidence>
<feature type="transmembrane region" description="Helical" evidence="9">
    <location>
        <begin position="12"/>
        <end position="31"/>
    </location>
</feature>
<dbReference type="AlphaFoldDB" id="W7QCN9"/>
<feature type="coiled-coil region" evidence="8">
    <location>
        <begin position="121"/>
        <end position="151"/>
    </location>
</feature>
<comment type="caution">
    <text evidence="12">The sequence shown here is derived from an EMBL/GenBank/DDBJ whole genome shotgun (WGS) entry which is preliminary data.</text>
</comment>
<dbReference type="Proteomes" id="UP000019276">
    <property type="component" value="Unassembled WGS sequence"/>
</dbReference>
<proteinExistence type="inferred from homology"/>
<dbReference type="OrthoDB" id="9765653at2"/>
<dbReference type="SMART" id="SM00283">
    <property type="entry name" value="MA"/>
    <property type="match status" value="1"/>
</dbReference>
<evidence type="ECO:0000256" key="8">
    <source>
        <dbReference type="SAM" id="Coils"/>
    </source>
</evidence>
<evidence type="ECO:0000313" key="12">
    <source>
        <dbReference type="EMBL" id="EWH10654.1"/>
    </source>
</evidence>
<dbReference type="PANTHER" id="PTHR32089">
    <property type="entry name" value="METHYL-ACCEPTING CHEMOTAXIS PROTEIN MCPB"/>
    <property type="match status" value="1"/>
</dbReference>
<name>W7QCN9_9ALTE</name>
<dbReference type="PROSITE" id="PS50885">
    <property type="entry name" value="HAMP"/>
    <property type="match status" value="1"/>
</dbReference>
<dbReference type="InterPro" id="IPR004089">
    <property type="entry name" value="MCPsignal_dom"/>
</dbReference>
<dbReference type="EMBL" id="ARZY01000010">
    <property type="protein sequence ID" value="EWH10654.1"/>
    <property type="molecule type" value="Genomic_DNA"/>
</dbReference>
<feature type="domain" description="Methyl-accepting transducer" evidence="10">
    <location>
        <begin position="242"/>
        <end position="488"/>
    </location>
</feature>
<dbReference type="eggNOG" id="COG0840">
    <property type="taxonomic scope" value="Bacteria"/>
</dbReference>
<sequence>MPIFRTVNSKMMVGYLLIGLIGLLTAILLEFSYKQVLDKKEELIQQTLPEYRQTAVLNNAYNQLVINAYALYGTTISTKSYTEKNQVYLEIINVNTFEQTSSFTQQLQRLHAIMSANSVDWDLARNVLNQLEQSKQQIKQQLEENAQKISNHMSANIDELASSLSDSQTAIYAQFALIVLVSATAYLLANKLISIPVRDTSSNIKNIAEQHDLTKQLTTRSKDEIGDISHQLSHLLAVFRQSLQKVSTAVSDITEATTSLEHNGQQSQQINRELADALGYLAGQIDNLNAHMDNSVNCSSEAANQAEQGANVITSLQQQVQTTSDNIQVLATDIKQTADILAQLQLAGDNVSSVVGTIADIAAQTNLLALNAAIEAARAGESGRGFAVVADEVRTLATRTHQSTVEINQILVTVVESIGSAQSTMDSNQQKVQVSVEQASQLVDELEVTRGVMLALSSSSEQSAQFARSAQNDVEQLNNKIASFKQIGDTVTLVSKRTQSTAQDLSDLAEHLTQQVKVFKL</sequence>
<dbReference type="PATRIC" id="fig|1328313.3.peg.1527"/>
<comment type="similarity">
    <text evidence="6">Belongs to the methyl-accepting chemotaxis (MCP) protein family.</text>
</comment>
<dbReference type="PROSITE" id="PS50111">
    <property type="entry name" value="CHEMOTAXIS_TRANSDUC_2"/>
    <property type="match status" value="1"/>
</dbReference>
<reference evidence="12 13" key="1">
    <citation type="journal article" date="2014" name="Genome Announc.">
        <title>Draft Genome Sequence of the Agar-Degrading Bacterium Catenovulum sp. Strain DS-2, Isolated from Intestines of Haliotis diversicolor.</title>
        <authorList>
            <person name="Shan D."/>
            <person name="Li X."/>
            <person name="Gu Z."/>
            <person name="Wei G."/>
            <person name="Gao Z."/>
            <person name="Shao Z."/>
        </authorList>
    </citation>
    <scope>NUCLEOTIDE SEQUENCE [LARGE SCALE GENOMIC DNA]</scope>
    <source>
        <strain evidence="12 13">DS-2</strain>
    </source>
</reference>
<dbReference type="Gene3D" id="1.10.287.950">
    <property type="entry name" value="Methyl-accepting chemotaxis protein"/>
    <property type="match status" value="1"/>
</dbReference>
<evidence type="ECO:0000259" key="11">
    <source>
        <dbReference type="PROSITE" id="PS50885"/>
    </source>
</evidence>
<accession>W7QCN9</accession>
<keyword evidence="2 9" id="KW-0812">Transmembrane</keyword>